<keyword evidence="3" id="KW-0378">Hydrolase</keyword>
<feature type="domain" description="Sulfatase N-terminal" evidence="5">
    <location>
        <begin position="39"/>
        <end position="405"/>
    </location>
</feature>
<dbReference type="RefSeq" id="WP_248955228.1">
    <property type="nucleotide sequence ID" value="NZ_JAKIKU010000003.1"/>
</dbReference>
<dbReference type="Proteomes" id="UP001202134">
    <property type="component" value="Unassembled WGS sequence"/>
</dbReference>
<evidence type="ECO:0000259" key="5">
    <source>
        <dbReference type="Pfam" id="PF00884"/>
    </source>
</evidence>
<evidence type="ECO:0000256" key="3">
    <source>
        <dbReference type="ARBA" id="ARBA00022801"/>
    </source>
</evidence>
<accession>A0ABT0KMF8</accession>
<dbReference type="SUPFAM" id="SSF53649">
    <property type="entry name" value="Alkaline phosphatase-like"/>
    <property type="match status" value="1"/>
</dbReference>
<dbReference type="PANTHER" id="PTHR42693">
    <property type="entry name" value="ARYLSULFATASE FAMILY MEMBER"/>
    <property type="match status" value="1"/>
</dbReference>
<evidence type="ECO:0000313" key="6">
    <source>
        <dbReference type="EMBL" id="MCL1045032.1"/>
    </source>
</evidence>
<evidence type="ECO:0000256" key="2">
    <source>
        <dbReference type="ARBA" id="ARBA00022723"/>
    </source>
</evidence>
<dbReference type="InterPro" id="IPR050738">
    <property type="entry name" value="Sulfatase"/>
</dbReference>
<dbReference type="InterPro" id="IPR000917">
    <property type="entry name" value="Sulfatase_N"/>
</dbReference>
<dbReference type="PANTHER" id="PTHR42693:SF53">
    <property type="entry name" value="ENDO-4-O-SULFATASE"/>
    <property type="match status" value="1"/>
</dbReference>
<proteinExistence type="inferred from homology"/>
<keyword evidence="7" id="KW-1185">Reference proteome</keyword>
<dbReference type="InterPro" id="IPR024607">
    <property type="entry name" value="Sulfatase_CS"/>
</dbReference>
<dbReference type="Pfam" id="PF00884">
    <property type="entry name" value="Sulfatase"/>
    <property type="match status" value="1"/>
</dbReference>
<keyword evidence="4" id="KW-0106">Calcium</keyword>
<keyword evidence="2" id="KW-0479">Metal-binding</keyword>
<organism evidence="6 7">
    <name type="scientific">Shewanella electrodiphila</name>
    <dbReference type="NCBI Taxonomy" id="934143"/>
    <lineage>
        <taxon>Bacteria</taxon>
        <taxon>Pseudomonadati</taxon>
        <taxon>Pseudomonadota</taxon>
        <taxon>Gammaproteobacteria</taxon>
        <taxon>Alteromonadales</taxon>
        <taxon>Shewanellaceae</taxon>
        <taxon>Shewanella</taxon>
    </lineage>
</organism>
<dbReference type="EMBL" id="JAKIKU010000003">
    <property type="protein sequence ID" value="MCL1045032.1"/>
    <property type="molecule type" value="Genomic_DNA"/>
</dbReference>
<name>A0ABT0KMF8_9GAMM</name>
<evidence type="ECO:0000256" key="4">
    <source>
        <dbReference type="ARBA" id="ARBA00022837"/>
    </source>
</evidence>
<gene>
    <name evidence="6" type="ORF">L2737_06765</name>
</gene>
<protein>
    <submittedName>
        <fullName evidence="6">Arylsulfatase</fullName>
    </submittedName>
</protein>
<evidence type="ECO:0000313" key="7">
    <source>
        <dbReference type="Proteomes" id="UP001202134"/>
    </source>
</evidence>
<comment type="caution">
    <text evidence="6">The sequence shown here is derived from an EMBL/GenBank/DDBJ whole genome shotgun (WGS) entry which is preliminary data.</text>
</comment>
<dbReference type="PROSITE" id="PS00523">
    <property type="entry name" value="SULFATASE_1"/>
    <property type="match status" value="1"/>
</dbReference>
<sequence length="516" mass="57542">MKYHYSIGTIIPCLIASLSQPVLSKPHLASSSNQQPERPNIVLIMADDLGLGDVSYYTRDLINGKPLFETPTLDQLSQQGLWFSDAHATTALCSPTRYGMMTGNSTYRSNAPWGTWSMYKESPFKKTDATIGRIGQTQGYNTGFIGKWHLGGDYKTKEGSTIYRGEKRGYLPKVDLSQIVGGGPEHVGFEYSFMLPDGIQGPNYMAFENSKWYPLTENSKVILIDESSAVVPEIVSSKGPGMGDSAWDTRKMGDIISQKAVDYIHRQNNKKPFLLYYASPMPHLPHIPPATFDGVKVKGSTPTAHLDMIVELDLQIARIVKALKAKGMYDNTLLMITSDNGGLLFSQASGHRASGEYRDGKNSAYEGGHRVPFIIHWPEMISKGEIVNEPIMAHDVVATIAAVTGFEANENQMMDSMNLLPLFDGKTELASREFMLQQGGTDFQVVLRKEQWKLIIKTNRNLTDWKPVALFDLDANKEEHEQKNLINNQEFKVLAENMLAQYLNIRSSGMRTTPLL</sequence>
<dbReference type="Gene3D" id="3.40.720.10">
    <property type="entry name" value="Alkaline Phosphatase, subunit A"/>
    <property type="match status" value="1"/>
</dbReference>
<comment type="similarity">
    <text evidence="1">Belongs to the sulfatase family.</text>
</comment>
<evidence type="ECO:0000256" key="1">
    <source>
        <dbReference type="ARBA" id="ARBA00008779"/>
    </source>
</evidence>
<reference evidence="6 7" key="1">
    <citation type="submission" date="2022-01" db="EMBL/GenBank/DDBJ databases">
        <title>Whole genome-based taxonomy of the Shewanellaceae.</title>
        <authorList>
            <person name="Martin-Rodriguez A.J."/>
        </authorList>
    </citation>
    <scope>NUCLEOTIDE SEQUENCE [LARGE SCALE GENOMIC DNA]</scope>
    <source>
        <strain evidence="6 7">DSM 24955</strain>
    </source>
</reference>
<dbReference type="InterPro" id="IPR017850">
    <property type="entry name" value="Alkaline_phosphatase_core_sf"/>
</dbReference>
<dbReference type="PROSITE" id="PS00149">
    <property type="entry name" value="SULFATASE_2"/>
    <property type="match status" value="1"/>
</dbReference>
<dbReference type="CDD" id="cd16143">
    <property type="entry name" value="ARS_like"/>
    <property type="match status" value="1"/>
</dbReference>